<evidence type="ECO:0000313" key="12">
    <source>
        <dbReference type="RefSeq" id="XP_030380019.1"/>
    </source>
</evidence>
<feature type="coiled-coil region" evidence="6">
    <location>
        <begin position="628"/>
        <end position="669"/>
    </location>
</feature>
<dbReference type="Proteomes" id="UP000504634">
    <property type="component" value="Unplaced"/>
</dbReference>
<feature type="region of interest" description="Disordered" evidence="7">
    <location>
        <begin position="877"/>
        <end position="913"/>
    </location>
</feature>
<keyword evidence="2 5" id="KW-0863">Zinc-finger</keyword>
<feature type="region of interest" description="Disordered" evidence="7">
    <location>
        <begin position="1"/>
        <end position="62"/>
    </location>
</feature>
<dbReference type="GO" id="GO:0008270">
    <property type="term" value="F:zinc ion binding"/>
    <property type="evidence" value="ECO:0007669"/>
    <property type="project" value="UniProtKB-KW"/>
</dbReference>
<evidence type="ECO:0000256" key="7">
    <source>
        <dbReference type="SAM" id="MobiDB-lite"/>
    </source>
</evidence>
<dbReference type="PANTHER" id="PTHR42264">
    <property type="entry name" value="EPHRIN_REC_LIKE DOMAIN-CONTAINING PROTEIN"/>
    <property type="match status" value="1"/>
</dbReference>
<dbReference type="CTD" id="23118"/>
<evidence type="ECO:0000313" key="10">
    <source>
        <dbReference type="Proteomes" id="UP000504634"/>
    </source>
</evidence>
<keyword evidence="11 12" id="KW-0808">Transferase</keyword>
<evidence type="ECO:0000259" key="8">
    <source>
        <dbReference type="PROSITE" id="PS50199"/>
    </source>
</evidence>
<dbReference type="Gene3D" id="2.30.30.380">
    <property type="entry name" value="Zn-finger domain of Sec23/24"/>
    <property type="match status" value="1"/>
</dbReference>
<feature type="compositionally biased region" description="Polar residues" evidence="7">
    <location>
        <begin position="899"/>
        <end position="913"/>
    </location>
</feature>
<feature type="domain" description="CUE" evidence="9">
    <location>
        <begin position="91"/>
        <end position="135"/>
    </location>
</feature>
<keyword evidence="1" id="KW-0479">Metal-binding</keyword>
<feature type="compositionally biased region" description="Low complexity" evidence="7">
    <location>
        <begin position="307"/>
        <end position="328"/>
    </location>
</feature>
<feature type="region of interest" description="Disordered" evidence="7">
    <location>
        <begin position="706"/>
        <end position="828"/>
    </location>
</feature>
<gene>
    <name evidence="11 12" type="primary">LOC115628166</name>
</gene>
<dbReference type="AlphaFoldDB" id="A0A6J2TV89"/>
<evidence type="ECO:0000256" key="4">
    <source>
        <dbReference type="ARBA" id="ARBA00023054"/>
    </source>
</evidence>
<feature type="compositionally biased region" description="Low complexity" evidence="7">
    <location>
        <begin position="879"/>
        <end position="892"/>
    </location>
</feature>
<dbReference type="GeneID" id="115628166"/>
<feature type="region of interest" description="Disordered" evidence="7">
    <location>
        <begin position="307"/>
        <end position="370"/>
    </location>
</feature>
<dbReference type="PROSITE" id="PS51140">
    <property type="entry name" value="CUE"/>
    <property type="match status" value="1"/>
</dbReference>
<dbReference type="SMART" id="SM00546">
    <property type="entry name" value="CUE"/>
    <property type="match status" value="1"/>
</dbReference>
<dbReference type="SMART" id="SM00547">
    <property type="entry name" value="ZnF_RBZ"/>
    <property type="match status" value="1"/>
</dbReference>
<dbReference type="PANTHER" id="PTHR42264:SF6">
    <property type="entry name" value="TRANSMEMBRANE PROTEIN"/>
    <property type="match status" value="1"/>
</dbReference>
<feature type="compositionally biased region" description="Polar residues" evidence="7">
    <location>
        <begin position="751"/>
        <end position="782"/>
    </location>
</feature>
<name>A0A6J2TV89_DROLE</name>
<dbReference type="PROSITE" id="PS01358">
    <property type="entry name" value="ZF_RANBP2_1"/>
    <property type="match status" value="1"/>
</dbReference>
<organism evidence="10 11">
    <name type="scientific">Drosophila lebanonensis</name>
    <name type="common">Fruit fly</name>
    <name type="synonym">Scaptodrosophila lebanonensis</name>
    <dbReference type="NCBI Taxonomy" id="7225"/>
    <lineage>
        <taxon>Eukaryota</taxon>
        <taxon>Metazoa</taxon>
        <taxon>Ecdysozoa</taxon>
        <taxon>Arthropoda</taxon>
        <taxon>Hexapoda</taxon>
        <taxon>Insecta</taxon>
        <taxon>Pterygota</taxon>
        <taxon>Neoptera</taxon>
        <taxon>Endopterygota</taxon>
        <taxon>Diptera</taxon>
        <taxon>Brachycera</taxon>
        <taxon>Muscomorpha</taxon>
        <taxon>Ephydroidea</taxon>
        <taxon>Drosophilidae</taxon>
        <taxon>Scaptodrosophila</taxon>
    </lineage>
</organism>
<feature type="compositionally biased region" description="Low complexity" evidence="7">
    <location>
        <begin position="788"/>
        <end position="806"/>
    </location>
</feature>
<feature type="domain" description="RanBP2-type" evidence="8">
    <location>
        <begin position="836"/>
        <end position="870"/>
    </location>
</feature>
<evidence type="ECO:0000259" key="9">
    <source>
        <dbReference type="PROSITE" id="PS51140"/>
    </source>
</evidence>
<feature type="compositionally biased region" description="Low complexity" evidence="7">
    <location>
        <begin position="214"/>
        <end position="223"/>
    </location>
</feature>
<keyword evidence="4 6" id="KW-0175">Coiled coil</keyword>
<feature type="compositionally biased region" description="Polar residues" evidence="7">
    <location>
        <begin position="350"/>
        <end position="361"/>
    </location>
</feature>
<sequence>MAAKPPMPPDNHKLNGNVTTNNNYNNNSNNNNKAEAFNKHKKGYSDQPIDKSSSNTNDKSECSNALESELELESVTTSKAAKQNCNCTNISIMHLFHEMKQEFPTIPDSIVTQCVIENCHHRENCIQMLKKELALHPIPVQTYPSKVLQQQQQEQQQQQQVAATAAAQRQLKPPTPLKPSRAAPLQPPPPSLSSKRPANVPGGLLPNSDSGTKQQQQQQHPQQTTKDVRSQVLSSNHKIELPRANCNPGTANTQATSNLNGICGSLNASGAVVAAADMPSGGVTPTARARPTTLNLSIGQQQRQVNAQLQQKLQQRQQQQQQQQLQQHRPLRKAPLPPLPPKPHGHGSILANTPQNNCSNDSSCLTSPMSSSESEISLNVSLSSPTSAAALAAKAASTANAASTVQQPSPIRHRSVITLQPDLPYARDFLSTALSPTLSSSSCASSPVTGTPSARKSFTSLNLTLRQPHPTTGAAQSTIDITAGPAPSGTGSGITYTSSSFDARRGTQKNFQLTVTDAGSVFSAGCVRAQPPAQHEFCNLSTDGPTSPTPPDIASPCSAAGRPLCLAPYNHFVHQPYQQPTVQPMPEIFPYPTQAQNHIVASNYNSNHLHNNNSAENSPSVPHRPLYTDDEERDLEAHRATIERQKKRRDKLANALRDNKKRLSELEQEINILTEPVPVGASERLDKDIKKLKDDCQYLLNLINDTNINGSGEATNSMNRQNSAPPAIGGMPQQNPPQPFRRQRAPPYPPSLNSLPTPGASSGNQQRQPSQFDFVQNHSSAPASACITPHQQQHEQPPPTYEQYYQSLQEQREQEAAPSVYTPNDDEEYLSESDVDEGEEPLDMWACNMCTFRNHPQLNMCEACENIRIKPGTIRIVPSASGSSVNSTTSGAPGLESDANLTPQLQQQYALHT</sequence>
<feature type="region of interest" description="Disordered" evidence="7">
    <location>
        <begin position="159"/>
        <end position="232"/>
    </location>
</feature>
<protein>
    <submittedName>
        <fullName evidence="11 12">Probable serine/threonine-protein kinase nek3 isoform X1</fullName>
    </submittedName>
</protein>
<dbReference type="GO" id="GO:0016301">
    <property type="term" value="F:kinase activity"/>
    <property type="evidence" value="ECO:0007669"/>
    <property type="project" value="UniProtKB-KW"/>
</dbReference>
<dbReference type="InterPro" id="IPR036443">
    <property type="entry name" value="Znf_RanBP2_sf"/>
</dbReference>
<evidence type="ECO:0000313" key="11">
    <source>
        <dbReference type="RefSeq" id="XP_030380009.1"/>
    </source>
</evidence>
<feature type="compositionally biased region" description="Polar residues" evidence="7">
    <location>
        <begin position="706"/>
        <end position="724"/>
    </location>
</feature>
<dbReference type="OrthoDB" id="6367910at2759"/>
<dbReference type="InterPro" id="IPR003892">
    <property type="entry name" value="CUE"/>
</dbReference>
<keyword evidence="3" id="KW-0862">Zinc</keyword>
<feature type="region of interest" description="Disordered" evidence="7">
    <location>
        <begin position="465"/>
        <end position="499"/>
    </location>
</feature>
<evidence type="ECO:0000256" key="3">
    <source>
        <dbReference type="ARBA" id="ARBA00022833"/>
    </source>
</evidence>
<dbReference type="InterPro" id="IPR041911">
    <property type="entry name" value="TAB2/3_CUE"/>
</dbReference>
<evidence type="ECO:0000256" key="1">
    <source>
        <dbReference type="ARBA" id="ARBA00022723"/>
    </source>
</evidence>
<keyword evidence="11 12" id="KW-0418">Kinase</keyword>
<feature type="compositionally biased region" description="Polar residues" evidence="7">
    <location>
        <begin position="465"/>
        <end position="480"/>
    </location>
</feature>
<dbReference type="SUPFAM" id="SSF90209">
    <property type="entry name" value="Ran binding protein zinc finger-like"/>
    <property type="match status" value="1"/>
</dbReference>
<dbReference type="Gene3D" id="1.10.8.10">
    <property type="entry name" value="DNA helicase RuvA subunit, C-terminal domain"/>
    <property type="match status" value="1"/>
</dbReference>
<dbReference type="PROSITE" id="PS50199">
    <property type="entry name" value="ZF_RANBP2_2"/>
    <property type="match status" value="1"/>
</dbReference>
<evidence type="ECO:0000256" key="2">
    <source>
        <dbReference type="ARBA" id="ARBA00022771"/>
    </source>
</evidence>
<evidence type="ECO:0000256" key="5">
    <source>
        <dbReference type="PROSITE-ProRule" id="PRU00322"/>
    </source>
</evidence>
<proteinExistence type="predicted"/>
<dbReference type="CDD" id="cd14362">
    <property type="entry name" value="CUE_TAB2_TAB3"/>
    <property type="match status" value="1"/>
</dbReference>
<dbReference type="RefSeq" id="XP_030380009.1">
    <property type="nucleotide sequence ID" value="XM_030524149.1"/>
</dbReference>
<reference evidence="11 12" key="1">
    <citation type="submission" date="2025-04" db="UniProtKB">
        <authorList>
            <consortium name="RefSeq"/>
        </authorList>
    </citation>
    <scope>IDENTIFICATION</scope>
    <source>
        <strain evidence="11 12">11010-0011.00</strain>
        <tissue evidence="11 12">Whole body</tissue>
    </source>
</reference>
<dbReference type="InterPro" id="IPR001876">
    <property type="entry name" value="Znf_RanBP2"/>
</dbReference>
<feature type="compositionally biased region" description="Low complexity" evidence="7">
    <location>
        <begin position="14"/>
        <end position="35"/>
    </location>
</feature>
<accession>A0A6J2TV89</accession>
<evidence type="ECO:0000256" key="6">
    <source>
        <dbReference type="SAM" id="Coils"/>
    </source>
</evidence>
<dbReference type="GO" id="GO:0043130">
    <property type="term" value="F:ubiquitin binding"/>
    <property type="evidence" value="ECO:0007669"/>
    <property type="project" value="InterPro"/>
</dbReference>
<keyword evidence="10" id="KW-1185">Reference proteome</keyword>
<dbReference type="RefSeq" id="XP_030380019.1">
    <property type="nucleotide sequence ID" value="XM_030524159.1"/>
</dbReference>
<feature type="compositionally biased region" description="Low complexity" evidence="7">
    <location>
        <begin position="159"/>
        <end position="170"/>
    </location>
</feature>